<dbReference type="Pfam" id="PF14214">
    <property type="entry name" value="Helitron_like_N"/>
    <property type="match status" value="1"/>
</dbReference>
<proteinExistence type="predicted"/>
<evidence type="ECO:0000259" key="1">
    <source>
        <dbReference type="Pfam" id="PF14214"/>
    </source>
</evidence>
<keyword evidence="3" id="KW-1185">Reference proteome</keyword>
<comment type="caution">
    <text evidence="2">The sequence shown here is derived from an EMBL/GenBank/DDBJ whole genome shotgun (WGS) entry which is preliminary data.</text>
</comment>
<name>A0A9Q0RMX8_BLOTA</name>
<accession>A0A9Q0RMX8</accession>
<protein>
    <recommendedName>
        <fullName evidence="1">Helitron helicase-like domain-containing protein</fullName>
    </recommendedName>
</protein>
<feature type="domain" description="Helitron helicase-like" evidence="1">
    <location>
        <begin position="20"/>
        <end position="78"/>
    </location>
</feature>
<organism evidence="2 3">
    <name type="scientific">Blomia tropicalis</name>
    <name type="common">Mite</name>
    <dbReference type="NCBI Taxonomy" id="40697"/>
    <lineage>
        <taxon>Eukaryota</taxon>
        <taxon>Metazoa</taxon>
        <taxon>Ecdysozoa</taxon>
        <taxon>Arthropoda</taxon>
        <taxon>Chelicerata</taxon>
        <taxon>Arachnida</taxon>
        <taxon>Acari</taxon>
        <taxon>Acariformes</taxon>
        <taxon>Sarcoptiformes</taxon>
        <taxon>Astigmata</taxon>
        <taxon>Glycyphagoidea</taxon>
        <taxon>Echimyopodidae</taxon>
        <taxon>Blomia</taxon>
    </lineage>
</organism>
<dbReference type="InterPro" id="IPR025476">
    <property type="entry name" value="Helitron_helicase-like"/>
</dbReference>
<reference evidence="2" key="1">
    <citation type="submission" date="2022-12" db="EMBL/GenBank/DDBJ databases">
        <title>Genome assemblies of Blomia tropicalis.</title>
        <authorList>
            <person name="Cui Y."/>
        </authorList>
    </citation>
    <scope>NUCLEOTIDE SEQUENCE</scope>
    <source>
        <tissue evidence="2">Adult mites</tissue>
    </source>
</reference>
<dbReference type="AlphaFoldDB" id="A0A9Q0RMX8"/>
<evidence type="ECO:0000313" key="2">
    <source>
        <dbReference type="EMBL" id="KAJ6220224.1"/>
    </source>
</evidence>
<dbReference type="EMBL" id="JAPWDV010000002">
    <property type="protein sequence ID" value="KAJ6220224.1"/>
    <property type="molecule type" value="Genomic_DNA"/>
</dbReference>
<dbReference type="Proteomes" id="UP001142055">
    <property type="component" value="Chromosome 2"/>
</dbReference>
<gene>
    <name evidence="2" type="ORF">RDWZM_006036</name>
</gene>
<sequence>MRWLDNKAHIDPESLTIREAQKLIEKYPVDVSRHFMVRVDALMRYIKREDTLFGGKMIDYWWRIEFQNRGSPHLHMVVWIENHPDFETEEGLAMIDRVCVAQLPPKDTELYNLVKRCQWHHHTASCKKGNRVVHCRFNFPKAPCEKTKIISTTSTEFIENGGNMDIQPCGSSDRIAYYIAKYISKNEPTELNATVAEAIEQLKQDAQQDTAKNLFKICMKILNKRQISACESAFRLCHLVLRHSSRKCIYINTRKPDEKYRVIEFDKFDKKVPVYEDDDIDDEVGGYAEHNFNIDEDIDQPRPLLTFESELP</sequence>
<dbReference type="OMA" id="CIYINTR"/>
<evidence type="ECO:0000313" key="3">
    <source>
        <dbReference type="Proteomes" id="UP001142055"/>
    </source>
</evidence>